<dbReference type="Proteomes" id="UP001221898">
    <property type="component" value="Unassembled WGS sequence"/>
</dbReference>
<dbReference type="InterPro" id="IPR029063">
    <property type="entry name" value="SAM-dependent_MTases_sf"/>
</dbReference>
<dbReference type="EMBL" id="JAINUG010000122">
    <property type="protein sequence ID" value="KAJ8394873.1"/>
    <property type="molecule type" value="Genomic_DNA"/>
</dbReference>
<dbReference type="Gene3D" id="3.40.50.150">
    <property type="entry name" value="Vaccinia Virus protein VP39"/>
    <property type="match status" value="1"/>
</dbReference>
<proteinExistence type="predicted"/>
<evidence type="ECO:0000313" key="3">
    <source>
        <dbReference type="Proteomes" id="UP001221898"/>
    </source>
</evidence>
<keyword evidence="3" id="KW-1185">Reference proteome</keyword>
<dbReference type="AlphaFoldDB" id="A0AAD7WFG7"/>
<protein>
    <recommendedName>
        <fullName evidence="1">Methyltransferase type 11 domain-containing protein</fullName>
    </recommendedName>
</protein>
<evidence type="ECO:0000313" key="2">
    <source>
        <dbReference type="EMBL" id="KAJ8394873.1"/>
    </source>
</evidence>
<dbReference type="PANTHER" id="PTHR45036">
    <property type="entry name" value="METHYLTRANSFERASE LIKE 7B"/>
    <property type="match status" value="1"/>
</dbReference>
<dbReference type="PANTHER" id="PTHR45036:SF1">
    <property type="entry name" value="METHYLTRANSFERASE LIKE 7A"/>
    <property type="match status" value="1"/>
</dbReference>
<dbReference type="Pfam" id="PF08241">
    <property type="entry name" value="Methyltransf_11"/>
    <property type="match status" value="1"/>
</dbReference>
<sequence>MHLPSRSAGGGTAGCLATAVSWELLVVCSVDHSSRLTVSYNKKMRDKKKELFSNLSEFAGSDGTLRILEIGCGSGANFEFYPSGCKVICTDPNPHFQSYLKKSIAANDQLEFEKFVVASGENLGVVSDDSVDVVVSTLVLCSVNNVEQVLEEAYRILKPGGALYFLEHVVSDPSTWTYFFQHVLQPLWYYFGDGCEVTKSTWKDLEASKFSDLRLRHIDAPLMFMIRPHIIGYAIKQM</sequence>
<dbReference type="SUPFAM" id="SSF53335">
    <property type="entry name" value="S-adenosyl-L-methionine-dependent methyltransferases"/>
    <property type="match status" value="1"/>
</dbReference>
<dbReference type="GO" id="GO:0008757">
    <property type="term" value="F:S-adenosylmethionine-dependent methyltransferase activity"/>
    <property type="evidence" value="ECO:0007669"/>
    <property type="project" value="InterPro"/>
</dbReference>
<dbReference type="CDD" id="cd02440">
    <property type="entry name" value="AdoMet_MTases"/>
    <property type="match status" value="1"/>
</dbReference>
<dbReference type="InterPro" id="IPR013216">
    <property type="entry name" value="Methyltransf_11"/>
</dbReference>
<organism evidence="2 3">
    <name type="scientific">Aldrovandia affinis</name>
    <dbReference type="NCBI Taxonomy" id="143900"/>
    <lineage>
        <taxon>Eukaryota</taxon>
        <taxon>Metazoa</taxon>
        <taxon>Chordata</taxon>
        <taxon>Craniata</taxon>
        <taxon>Vertebrata</taxon>
        <taxon>Euteleostomi</taxon>
        <taxon>Actinopterygii</taxon>
        <taxon>Neopterygii</taxon>
        <taxon>Teleostei</taxon>
        <taxon>Notacanthiformes</taxon>
        <taxon>Halosauridae</taxon>
        <taxon>Aldrovandia</taxon>
    </lineage>
</organism>
<gene>
    <name evidence="2" type="ORF">AAFF_G00042280</name>
</gene>
<feature type="domain" description="Methyltransferase type 11" evidence="1">
    <location>
        <begin position="68"/>
        <end position="165"/>
    </location>
</feature>
<accession>A0AAD7WFG7</accession>
<reference evidence="2" key="1">
    <citation type="journal article" date="2023" name="Science">
        <title>Genome structures resolve the early diversification of teleost fishes.</title>
        <authorList>
            <person name="Parey E."/>
            <person name="Louis A."/>
            <person name="Montfort J."/>
            <person name="Bouchez O."/>
            <person name="Roques C."/>
            <person name="Iampietro C."/>
            <person name="Lluch J."/>
            <person name="Castinel A."/>
            <person name="Donnadieu C."/>
            <person name="Desvignes T."/>
            <person name="Floi Bucao C."/>
            <person name="Jouanno E."/>
            <person name="Wen M."/>
            <person name="Mejri S."/>
            <person name="Dirks R."/>
            <person name="Jansen H."/>
            <person name="Henkel C."/>
            <person name="Chen W.J."/>
            <person name="Zahm M."/>
            <person name="Cabau C."/>
            <person name="Klopp C."/>
            <person name="Thompson A.W."/>
            <person name="Robinson-Rechavi M."/>
            <person name="Braasch I."/>
            <person name="Lecointre G."/>
            <person name="Bobe J."/>
            <person name="Postlethwait J.H."/>
            <person name="Berthelot C."/>
            <person name="Roest Crollius H."/>
            <person name="Guiguen Y."/>
        </authorList>
    </citation>
    <scope>NUCLEOTIDE SEQUENCE</scope>
    <source>
        <strain evidence="2">NC1722</strain>
    </source>
</reference>
<name>A0AAD7WFG7_9TELE</name>
<evidence type="ECO:0000259" key="1">
    <source>
        <dbReference type="Pfam" id="PF08241"/>
    </source>
</evidence>
<comment type="caution">
    <text evidence="2">The sequence shown here is derived from an EMBL/GenBank/DDBJ whole genome shotgun (WGS) entry which is preliminary data.</text>
</comment>
<dbReference type="InterPro" id="IPR052356">
    <property type="entry name" value="Thiol_S-MT"/>
</dbReference>